<sequence>MLSPKYSLVLSHPSRIGAAHFHLSLAIFSKRIQFRLSSGMIVPSASSIYRFCFGIVQRCR</sequence>
<dbReference type="EMBL" id="HG994370">
    <property type="protein sequence ID" value="CAF2061446.1"/>
    <property type="molecule type" value="Genomic_DNA"/>
</dbReference>
<proteinExistence type="predicted"/>
<dbReference type="Proteomes" id="UP001295469">
    <property type="component" value="Chromosome C06"/>
</dbReference>
<evidence type="ECO:0000313" key="1">
    <source>
        <dbReference type="EMBL" id="CAF2061446.1"/>
    </source>
</evidence>
<reference evidence="1" key="1">
    <citation type="submission" date="2021-01" db="EMBL/GenBank/DDBJ databases">
        <authorList>
            <consortium name="Genoscope - CEA"/>
            <person name="William W."/>
        </authorList>
    </citation>
    <scope>NUCLEOTIDE SEQUENCE</scope>
</reference>
<accession>A0A816QGG5</accession>
<dbReference type="AlphaFoldDB" id="A0A816QGG5"/>
<name>A0A816QGG5_BRANA</name>
<gene>
    <name evidence="1" type="ORF">DARMORV10_C06P34650.1</name>
</gene>
<protein>
    <submittedName>
        <fullName evidence="1">(rape) hypothetical protein</fullName>
    </submittedName>
</protein>
<organism evidence="1">
    <name type="scientific">Brassica napus</name>
    <name type="common">Rape</name>
    <dbReference type="NCBI Taxonomy" id="3708"/>
    <lineage>
        <taxon>Eukaryota</taxon>
        <taxon>Viridiplantae</taxon>
        <taxon>Streptophyta</taxon>
        <taxon>Embryophyta</taxon>
        <taxon>Tracheophyta</taxon>
        <taxon>Spermatophyta</taxon>
        <taxon>Magnoliopsida</taxon>
        <taxon>eudicotyledons</taxon>
        <taxon>Gunneridae</taxon>
        <taxon>Pentapetalae</taxon>
        <taxon>rosids</taxon>
        <taxon>malvids</taxon>
        <taxon>Brassicales</taxon>
        <taxon>Brassicaceae</taxon>
        <taxon>Brassiceae</taxon>
        <taxon>Brassica</taxon>
    </lineage>
</organism>